<dbReference type="EC" id="6.1.1.14" evidence="11"/>
<evidence type="ECO:0000256" key="1">
    <source>
        <dbReference type="ARBA" id="ARBA00004496"/>
    </source>
</evidence>
<dbReference type="GO" id="GO:0005829">
    <property type="term" value="C:cytosol"/>
    <property type="evidence" value="ECO:0007669"/>
    <property type="project" value="TreeGrafter"/>
</dbReference>
<dbReference type="Pfam" id="PF02092">
    <property type="entry name" value="tRNA_synt_2f"/>
    <property type="match status" value="1"/>
</dbReference>
<dbReference type="GO" id="GO:0005524">
    <property type="term" value="F:ATP binding"/>
    <property type="evidence" value="ECO:0007669"/>
    <property type="project" value="UniProtKB-UniRule"/>
</dbReference>
<dbReference type="PANTHER" id="PTHR30075">
    <property type="entry name" value="GLYCYL-TRNA SYNTHETASE"/>
    <property type="match status" value="1"/>
</dbReference>
<evidence type="ECO:0000256" key="10">
    <source>
        <dbReference type="ARBA" id="ARBA00047937"/>
    </source>
</evidence>
<feature type="domain" description="DALR anticodon binding" evidence="12">
    <location>
        <begin position="595"/>
        <end position="693"/>
    </location>
</feature>
<dbReference type="NCBIfam" id="TIGR00211">
    <property type="entry name" value="glyS"/>
    <property type="match status" value="1"/>
</dbReference>
<keyword evidence="4 11" id="KW-0963">Cytoplasm</keyword>
<dbReference type="GO" id="GO:0006420">
    <property type="term" value="P:arginyl-tRNA aminoacylation"/>
    <property type="evidence" value="ECO:0007669"/>
    <property type="project" value="InterPro"/>
</dbReference>
<dbReference type="EMBL" id="AP012320">
    <property type="protein sequence ID" value="BAL97702.1"/>
    <property type="molecule type" value="Genomic_DNA"/>
</dbReference>
<sequence>MNDKKNLLVELFVEELPPKALKKLGEAFAAVLADGLRAQQLAAADAAVTAYASPRRQAVHVAGVASKAPDQAVSTKLMPVAVALAADGSASPALLKKLAALGHGAEVVAQLKRQGEGKNEALYLDSVQPGATLAEGLQKALADAVAKLPIPKVMKYQLADGWTSVDFVRPAHGLIALHGADIVPVGVLGLQAGRTTHGHRFEAATPTVEIRDADSYAAQLREEGAVIASFAERRAEIVRQLNEAAAKEGLKPIDDDALLDEVTALVERPNVLLARFEPEFLAVPQECLILTMKANQKYFPLLDGQGRLTERFLVVSNIRPADASRVVGGNERVVRPRLADAKFFFDQDRKKTLESRIPALAKVVYHGKLGSQGERVERVRTIARHIGEQLGGAELAALADRAALLAKADLLTDMVGEFPELQGVMGGYYARHDGETEAVALAVEDQYRPRFAGDALPRTDAGLAGITVALADKLETLAGLFGIGQLPTGDKDPFALRRHALGVIRMLVEKALPLSVPALVSAAFAAFPAGHGQAQAEVLRFLDERLIGWLREQGYSAHEVDAVVALRAERWAELPQRLAAVRAFAALPEAPALAAANKRVGNILKKSDEAAGGAVEPARLVEPAEAALFDALGRVAPQADEAFARADYTASLQALAALKAPVDAFFDAVMVNAEDPALRRNRLALLATLHAAMNRVADLSRLAT</sequence>
<dbReference type="KEGG" id="rge:RGE_43660"/>
<evidence type="ECO:0000256" key="4">
    <source>
        <dbReference type="ARBA" id="ARBA00022490"/>
    </source>
</evidence>
<keyword evidence="5 11" id="KW-0436">Ligase</keyword>
<comment type="subunit">
    <text evidence="3 11">Tetramer of two alpha and two beta subunits.</text>
</comment>
<gene>
    <name evidence="11 13" type="primary">glyS</name>
    <name evidence="13" type="ordered locus">RGE_43660</name>
</gene>
<dbReference type="PRINTS" id="PR01045">
    <property type="entry name" value="TRNASYNTHGB"/>
</dbReference>
<dbReference type="GO" id="GO:0006426">
    <property type="term" value="P:glycyl-tRNA aminoacylation"/>
    <property type="evidence" value="ECO:0007669"/>
    <property type="project" value="UniProtKB-UniRule"/>
</dbReference>
<organism evidence="13 14">
    <name type="scientific">Rubrivivax gelatinosus (strain NBRC 100245 / IL144)</name>
    <dbReference type="NCBI Taxonomy" id="983917"/>
    <lineage>
        <taxon>Bacteria</taxon>
        <taxon>Pseudomonadati</taxon>
        <taxon>Pseudomonadota</taxon>
        <taxon>Betaproteobacteria</taxon>
        <taxon>Burkholderiales</taxon>
        <taxon>Sphaerotilaceae</taxon>
        <taxon>Rubrivivax</taxon>
    </lineage>
</organism>
<dbReference type="PROSITE" id="PS50861">
    <property type="entry name" value="AA_TRNA_LIGASE_II_GLYAB"/>
    <property type="match status" value="1"/>
</dbReference>
<dbReference type="GO" id="GO:0004820">
    <property type="term" value="F:glycine-tRNA ligase activity"/>
    <property type="evidence" value="ECO:0007669"/>
    <property type="project" value="UniProtKB-UniRule"/>
</dbReference>
<reference evidence="13 14" key="1">
    <citation type="journal article" date="2012" name="J. Bacteriol.">
        <title>Complete genome sequence of phototrophic betaproteobacterium Rubrivivax gelatinosus IL144.</title>
        <authorList>
            <person name="Nagashima S."/>
            <person name="Kamimura A."/>
            <person name="Shimizu T."/>
            <person name="Nakamura-isaki S."/>
            <person name="Aono E."/>
            <person name="Sakamoto K."/>
            <person name="Ichikawa N."/>
            <person name="Nakazawa H."/>
            <person name="Sekine M."/>
            <person name="Yamazaki S."/>
            <person name="Fujita N."/>
            <person name="Shimada K."/>
            <person name="Hanada S."/>
            <person name="Nagashima K.V.P."/>
        </authorList>
    </citation>
    <scope>NUCLEOTIDE SEQUENCE [LARGE SCALE GENOMIC DNA]</scope>
    <source>
        <strain evidence="14">NBRC 100245 / IL144</strain>
    </source>
</reference>
<proteinExistence type="inferred from homology"/>
<dbReference type="InterPro" id="IPR015944">
    <property type="entry name" value="Gly-tRNA-synth_bsu"/>
</dbReference>
<comment type="similarity">
    <text evidence="2 11">Belongs to the class-II aminoacyl-tRNA synthetase family.</text>
</comment>
<dbReference type="GO" id="GO:0004814">
    <property type="term" value="F:arginine-tRNA ligase activity"/>
    <property type="evidence" value="ECO:0007669"/>
    <property type="project" value="InterPro"/>
</dbReference>
<dbReference type="HOGENOM" id="CLU_007220_2_2_4"/>
<keyword evidence="9 11" id="KW-0030">Aminoacyl-tRNA synthetase</keyword>
<dbReference type="eggNOG" id="COG0751">
    <property type="taxonomic scope" value="Bacteria"/>
</dbReference>
<dbReference type="PATRIC" id="fig|983917.3.peg.4253"/>
<evidence type="ECO:0000256" key="9">
    <source>
        <dbReference type="ARBA" id="ARBA00023146"/>
    </source>
</evidence>
<keyword evidence="6 11" id="KW-0547">Nucleotide-binding</keyword>
<comment type="catalytic activity">
    <reaction evidence="10 11">
        <text>tRNA(Gly) + glycine + ATP = glycyl-tRNA(Gly) + AMP + diphosphate</text>
        <dbReference type="Rhea" id="RHEA:16013"/>
        <dbReference type="Rhea" id="RHEA-COMP:9664"/>
        <dbReference type="Rhea" id="RHEA-COMP:9683"/>
        <dbReference type="ChEBI" id="CHEBI:30616"/>
        <dbReference type="ChEBI" id="CHEBI:33019"/>
        <dbReference type="ChEBI" id="CHEBI:57305"/>
        <dbReference type="ChEBI" id="CHEBI:78442"/>
        <dbReference type="ChEBI" id="CHEBI:78522"/>
        <dbReference type="ChEBI" id="CHEBI:456215"/>
        <dbReference type="EC" id="6.1.1.14"/>
    </reaction>
</comment>
<keyword evidence="8 11" id="KW-0648">Protein biosynthesis</keyword>
<keyword evidence="14" id="KW-1185">Reference proteome</keyword>
<dbReference type="InterPro" id="IPR008909">
    <property type="entry name" value="DALR_anticod-bd"/>
</dbReference>
<dbReference type="STRING" id="983917.RGE_43660"/>
<accession>I0HXG5</accession>
<dbReference type="Pfam" id="PF05746">
    <property type="entry name" value="DALR_1"/>
    <property type="match status" value="1"/>
</dbReference>
<keyword evidence="7 11" id="KW-0067">ATP-binding</keyword>
<dbReference type="AlphaFoldDB" id="I0HXG5"/>
<dbReference type="HAMAP" id="MF_00255">
    <property type="entry name" value="Gly_tRNA_synth_beta"/>
    <property type="match status" value="1"/>
</dbReference>
<evidence type="ECO:0000256" key="6">
    <source>
        <dbReference type="ARBA" id="ARBA00022741"/>
    </source>
</evidence>
<evidence type="ECO:0000256" key="3">
    <source>
        <dbReference type="ARBA" id="ARBA00011209"/>
    </source>
</evidence>
<evidence type="ECO:0000256" key="2">
    <source>
        <dbReference type="ARBA" id="ARBA00008226"/>
    </source>
</evidence>
<name>I0HXG5_RUBGI</name>
<evidence type="ECO:0000256" key="8">
    <source>
        <dbReference type="ARBA" id="ARBA00022917"/>
    </source>
</evidence>
<dbReference type="Proteomes" id="UP000007883">
    <property type="component" value="Chromosome"/>
</dbReference>
<dbReference type="RefSeq" id="WP_014430550.1">
    <property type="nucleotide sequence ID" value="NC_017075.1"/>
</dbReference>
<evidence type="ECO:0000256" key="11">
    <source>
        <dbReference type="HAMAP-Rule" id="MF_00255"/>
    </source>
</evidence>
<dbReference type="PANTHER" id="PTHR30075:SF2">
    <property type="entry name" value="GLYCINE--TRNA LIGASE, CHLOROPLASTIC_MITOCHONDRIAL 2"/>
    <property type="match status" value="1"/>
</dbReference>
<dbReference type="InterPro" id="IPR006194">
    <property type="entry name" value="Gly-tRNA-synth_heterodimer"/>
</dbReference>
<dbReference type="SUPFAM" id="SSF109604">
    <property type="entry name" value="HD-domain/PDEase-like"/>
    <property type="match status" value="1"/>
</dbReference>
<evidence type="ECO:0000313" key="14">
    <source>
        <dbReference type="Proteomes" id="UP000007883"/>
    </source>
</evidence>
<evidence type="ECO:0000256" key="5">
    <source>
        <dbReference type="ARBA" id="ARBA00022598"/>
    </source>
</evidence>
<evidence type="ECO:0000259" key="12">
    <source>
        <dbReference type="Pfam" id="PF05746"/>
    </source>
</evidence>
<evidence type="ECO:0000256" key="7">
    <source>
        <dbReference type="ARBA" id="ARBA00022840"/>
    </source>
</evidence>
<comment type="subcellular location">
    <subcellularLocation>
        <location evidence="1 11">Cytoplasm</location>
    </subcellularLocation>
</comment>
<protein>
    <recommendedName>
        <fullName evidence="11">Glycine--tRNA ligase beta subunit</fullName>
        <ecNumber evidence="11">6.1.1.14</ecNumber>
    </recommendedName>
    <alternativeName>
        <fullName evidence="11">Glycyl-tRNA synthetase beta subunit</fullName>
        <shortName evidence="11">GlyRS</shortName>
    </alternativeName>
</protein>
<evidence type="ECO:0000313" key="13">
    <source>
        <dbReference type="EMBL" id="BAL97702.1"/>
    </source>
</evidence>